<feature type="transmembrane region" description="Helical" evidence="1">
    <location>
        <begin position="32"/>
        <end position="53"/>
    </location>
</feature>
<organism evidence="2 3">
    <name type="scientific">Lacticaseibacillus pabuli</name>
    <dbReference type="NCBI Taxonomy" id="3025672"/>
    <lineage>
        <taxon>Bacteria</taxon>
        <taxon>Bacillati</taxon>
        <taxon>Bacillota</taxon>
        <taxon>Bacilli</taxon>
        <taxon>Lactobacillales</taxon>
        <taxon>Lactobacillaceae</taxon>
        <taxon>Lacticaseibacillus</taxon>
    </lineage>
</organism>
<dbReference type="Proteomes" id="UP001220377">
    <property type="component" value="Chromosome"/>
</dbReference>
<keyword evidence="1" id="KW-0812">Transmembrane</keyword>
<name>A0ABY7WS58_9LACO</name>
<keyword evidence="1" id="KW-1133">Transmembrane helix</keyword>
<keyword evidence="1" id="KW-0472">Membrane</keyword>
<gene>
    <name evidence="2" type="ORF">PQ472_01920</name>
</gene>
<keyword evidence="3" id="KW-1185">Reference proteome</keyword>
<protein>
    <submittedName>
        <fullName evidence="2">Uncharacterized protein</fullName>
    </submittedName>
</protein>
<reference evidence="2 3" key="1">
    <citation type="submission" date="2023-02" db="EMBL/GenBank/DDBJ databases">
        <title>Genome sequence of Lacticaseibacillus sp. KACC 23028.</title>
        <authorList>
            <person name="Kim S."/>
            <person name="Heo J."/>
            <person name="Kwon S.-W."/>
        </authorList>
    </citation>
    <scope>NUCLEOTIDE SEQUENCE [LARGE SCALE GENOMIC DNA]</scope>
    <source>
        <strain evidence="2 3">KACC 23028</strain>
    </source>
</reference>
<dbReference type="EMBL" id="CP117884">
    <property type="protein sequence ID" value="WDF83025.1"/>
    <property type="molecule type" value="Genomic_DNA"/>
</dbReference>
<feature type="transmembrane region" description="Helical" evidence="1">
    <location>
        <begin position="7"/>
        <end position="26"/>
    </location>
</feature>
<evidence type="ECO:0000313" key="2">
    <source>
        <dbReference type="EMBL" id="WDF83025.1"/>
    </source>
</evidence>
<accession>A0ABY7WS58</accession>
<evidence type="ECO:0000313" key="3">
    <source>
        <dbReference type="Proteomes" id="UP001220377"/>
    </source>
</evidence>
<sequence>MQHNLRTLFWPGFITAALITLAGAMIQNNQILAGGAALLGALFILSGFALGVFQHTELILHATKPIPFSQLQRHTVSVAIVVAIFMFCVGAMILYWASQIAGL</sequence>
<dbReference type="RefSeq" id="WP_274260887.1">
    <property type="nucleotide sequence ID" value="NZ_CP117884.1"/>
</dbReference>
<proteinExistence type="predicted"/>
<feature type="transmembrane region" description="Helical" evidence="1">
    <location>
        <begin position="74"/>
        <end position="97"/>
    </location>
</feature>
<evidence type="ECO:0000256" key="1">
    <source>
        <dbReference type="SAM" id="Phobius"/>
    </source>
</evidence>